<dbReference type="GO" id="GO:0046933">
    <property type="term" value="F:proton-transporting ATP synthase activity, rotational mechanism"/>
    <property type="evidence" value="ECO:0007669"/>
    <property type="project" value="TreeGrafter"/>
</dbReference>
<dbReference type="Gene3D" id="3.40.50.12240">
    <property type="match status" value="1"/>
</dbReference>
<feature type="non-terminal residue" evidence="12">
    <location>
        <position position="1"/>
    </location>
</feature>
<accession>A0A6D1A7T2</accession>
<evidence type="ECO:0000256" key="4">
    <source>
        <dbReference type="ARBA" id="ARBA00022741"/>
    </source>
</evidence>
<keyword evidence="6" id="KW-1278">Translocase</keyword>
<keyword evidence="10" id="KW-0066">ATP synthesis</keyword>
<evidence type="ECO:0000259" key="11">
    <source>
        <dbReference type="Pfam" id="PF00006"/>
    </source>
</evidence>
<evidence type="ECO:0000256" key="6">
    <source>
        <dbReference type="ARBA" id="ARBA00022967"/>
    </source>
</evidence>
<reference evidence="12" key="1">
    <citation type="submission" date="2020-02" db="EMBL/GenBank/DDBJ databases">
        <title>Investigating the Use of Bacteriophages as New Decolonization Strategy for Intestinal Carriage of CTX-M-15-producing ST131 Escherichia coli: an In Vitro Continuous Culture System Model.</title>
        <authorList>
            <person name="Bernasconi O.J."/>
            <person name="Campos-Madueno E.I."/>
            <person name="Dona V."/>
            <person name="Perreten V."/>
            <person name="Carattoli A."/>
            <person name="Endimiani A."/>
        </authorList>
    </citation>
    <scope>NUCLEOTIDE SEQUENCE</scope>
    <source>
        <strain evidence="12">4901.28</strain>
    </source>
</reference>
<dbReference type="InterPro" id="IPR050053">
    <property type="entry name" value="ATPase_alpha/beta_chains"/>
</dbReference>
<dbReference type="InterPro" id="IPR000194">
    <property type="entry name" value="ATPase_F1/V1/A1_a/bsu_nucl-bd"/>
</dbReference>
<comment type="caution">
    <text evidence="12">The sequence shown here is derived from an EMBL/GenBank/DDBJ whole genome shotgun (WGS) entry which is preliminary data.</text>
</comment>
<evidence type="ECO:0000256" key="3">
    <source>
        <dbReference type="ARBA" id="ARBA00022448"/>
    </source>
</evidence>
<evidence type="ECO:0000256" key="2">
    <source>
        <dbReference type="ARBA" id="ARBA00008936"/>
    </source>
</evidence>
<evidence type="ECO:0000256" key="7">
    <source>
        <dbReference type="ARBA" id="ARBA00023065"/>
    </source>
</evidence>
<dbReference type="SUPFAM" id="SSF52540">
    <property type="entry name" value="P-loop containing nucleoside triphosphate hydrolases"/>
    <property type="match status" value="1"/>
</dbReference>
<keyword evidence="4" id="KW-0547">Nucleotide-binding</keyword>
<comment type="similarity">
    <text evidence="2">Belongs to the ATPase alpha/beta chains family.</text>
</comment>
<evidence type="ECO:0000256" key="10">
    <source>
        <dbReference type="ARBA" id="ARBA00023310"/>
    </source>
</evidence>
<dbReference type="GO" id="GO:0045259">
    <property type="term" value="C:proton-transporting ATP synthase complex"/>
    <property type="evidence" value="ECO:0007669"/>
    <property type="project" value="UniProtKB-KW"/>
</dbReference>
<feature type="non-terminal residue" evidence="12">
    <location>
        <position position="94"/>
    </location>
</feature>
<dbReference type="Pfam" id="PF00006">
    <property type="entry name" value="ATP-synt_ab"/>
    <property type="match status" value="1"/>
</dbReference>
<comment type="subcellular location">
    <subcellularLocation>
        <location evidence="1">Membrane</location>
    </subcellularLocation>
</comment>
<name>A0A6D1A7T2_ECOLX</name>
<keyword evidence="5" id="KW-0067">ATP-binding</keyword>
<organism evidence="12">
    <name type="scientific">Escherichia coli</name>
    <dbReference type="NCBI Taxonomy" id="562"/>
    <lineage>
        <taxon>Bacteria</taxon>
        <taxon>Pseudomonadati</taxon>
        <taxon>Pseudomonadota</taxon>
        <taxon>Gammaproteobacteria</taxon>
        <taxon>Enterobacterales</taxon>
        <taxon>Enterobacteriaceae</taxon>
        <taxon>Escherichia</taxon>
    </lineage>
</organism>
<feature type="domain" description="ATPase F1/V1/A1 complex alpha/beta subunit nucleotide-binding" evidence="11">
    <location>
        <begin position="2"/>
        <end position="83"/>
    </location>
</feature>
<dbReference type="AlphaFoldDB" id="A0A6D1A7T2"/>
<dbReference type="PANTHER" id="PTHR15184">
    <property type="entry name" value="ATP SYNTHASE"/>
    <property type="match status" value="1"/>
</dbReference>
<evidence type="ECO:0000256" key="5">
    <source>
        <dbReference type="ARBA" id="ARBA00022840"/>
    </source>
</evidence>
<dbReference type="GO" id="GO:0005524">
    <property type="term" value="F:ATP binding"/>
    <property type="evidence" value="ECO:0007669"/>
    <property type="project" value="UniProtKB-KW"/>
</dbReference>
<keyword evidence="7" id="KW-0406">Ion transport</keyword>
<gene>
    <name evidence="12" type="ORF">G3563_28305</name>
</gene>
<dbReference type="EMBL" id="JAAHTE010000525">
    <property type="protein sequence ID" value="NEU02888.1"/>
    <property type="molecule type" value="Genomic_DNA"/>
</dbReference>
<dbReference type="PANTHER" id="PTHR15184:SF71">
    <property type="entry name" value="ATP SYNTHASE SUBUNIT BETA, MITOCHONDRIAL"/>
    <property type="match status" value="1"/>
</dbReference>
<evidence type="ECO:0000256" key="1">
    <source>
        <dbReference type="ARBA" id="ARBA00004370"/>
    </source>
</evidence>
<evidence type="ECO:0000256" key="8">
    <source>
        <dbReference type="ARBA" id="ARBA00023136"/>
    </source>
</evidence>
<dbReference type="InterPro" id="IPR027417">
    <property type="entry name" value="P-loop_NTPase"/>
</dbReference>
<proteinExistence type="inferred from homology"/>
<keyword evidence="9" id="KW-0139">CF(1)</keyword>
<keyword evidence="3" id="KW-0813">Transport</keyword>
<evidence type="ECO:0000256" key="9">
    <source>
        <dbReference type="ARBA" id="ARBA00023196"/>
    </source>
</evidence>
<keyword evidence="8" id="KW-0472">Membrane</keyword>
<sequence>GKKPSVGGYQSTLESDVANVQNRLFKNKNGAITSFQTVFLPMDDLSDPSAVAVFNHLDGNLVLSRDQAAKGILPAFDPLASSSNSVDETIIGKK</sequence>
<protein>
    <submittedName>
        <fullName evidence="12">F0F1 ATP synthase subunit beta</fullName>
    </submittedName>
</protein>
<evidence type="ECO:0000313" key="12">
    <source>
        <dbReference type="EMBL" id="NEU02888.1"/>
    </source>
</evidence>